<feature type="region of interest" description="Disordered" evidence="1">
    <location>
        <begin position="243"/>
        <end position="277"/>
    </location>
</feature>
<dbReference type="PANTHER" id="PTHR36091:SF1">
    <property type="entry name" value="ALTERED INHERITANCE OF MITOCHONDRIA PROTEIN 9, MITOCHONDRIAL"/>
    <property type="match status" value="1"/>
</dbReference>
<protein>
    <recommendedName>
        <fullName evidence="4">Aminoglycoside phosphotransferase domain-containing protein</fullName>
    </recommendedName>
</protein>
<sequence length="363" mass="39883">MHKNAPRSPRVPRILAWSADPTNPIGSEYIIVHHIAGAPLRERNAGPACPGVSIGNVCRRSAWRCSNQPALEFPAYGSDYLENEPLGSEVKIPLRDGFCIGSHCSTVYWDCGVDGSEMGKVVCGSAGPWMERSRGYASGVVVNEHSKLPSTSSPITSSRPSYFGTVNEHRNLLNSVQGILQAMIAQPQIANASAPTLLHADLHTQNICIPDEDPTSLTRVIDQQSSSTEPAFIYTSDMADFARAPKTSSESEHPSPEPPSSEQDRTQKEFHSQEDAGIAIPRCVTHPTIPTLRHTSQLNSAAAIRQEFLHLSSKWENIDLAGKYPYVAIPEELARHQKQHRAFERAQELKQMLMQLLFVDSDG</sequence>
<evidence type="ECO:0008006" key="4">
    <source>
        <dbReference type="Google" id="ProtNLM"/>
    </source>
</evidence>
<gene>
    <name evidence="2" type="ORF">BofuT4_P151630.1</name>
</gene>
<accession>G2YWN3</accession>
<dbReference type="AlphaFoldDB" id="G2YWN3"/>
<dbReference type="STRING" id="999810.G2YWN3"/>
<dbReference type="Proteomes" id="UP000008177">
    <property type="component" value="Unplaced contigs"/>
</dbReference>
<feature type="compositionally biased region" description="Basic and acidic residues" evidence="1">
    <location>
        <begin position="262"/>
        <end position="274"/>
    </location>
</feature>
<dbReference type="OrthoDB" id="2831558at2759"/>
<proteinExistence type="predicted"/>
<dbReference type="eggNOG" id="ENOG502SIYK">
    <property type="taxonomic scope" value="Eukaryota"/>
</dbReference>
<dbReference type="GO" id="GO:0005739">
    <property type="term" value="C:mitochondrion"/>
    <property type="evidence" value="ECO:0007669"/>
    <property type="project" value="TreeGrafter"/>
</dbReference>
<dbReference type="HOGENOM" id="CLU_019189_2_0_1"/>
<evidence type="ECO:0000256" key="1">
    <source>
        <dbReference type="SAM" id="MobiDB-lite"/>
    </source>
</evidence>
<name>G2YWN3_BOTF4</name>
<dbReference type="InterPro" id="IPR051035">
    <property type="entry name" value="Mito_inheritance_9"/>
</dbReference>
<reference evidence="3" key="1">
    <citation type="journal article" date="2011" name="PLoS Genet.">
        <title>Genomic analysis of the necrotrophic fungal pathogens Sclerotinia sclerotiorum and Botrytis cinerea.</title>
        <authorList>
            <person name="Amselem J."/>
            <person name="Cuomo C.A."/>
            <person name="van Kan J.A."/>
            <person name="Viaud M."/>
            <person name="Benito E.P."/>
            <person name="Couloux A."/>
            <person name="Coutinho P.M."/>
            <person name="de Vries R.P."/>
            <person name="Dyer P.S."/>
            <person name="Fillinger S."/>
            <person name="Fournier E."/>
            <person name="Gout L."/>
            <person name="Hahn M."/>
            <person name="Kohn L."/>
            <person name="Lapalu N."/>
            <person name="Plummer K.M."/>
            <person name="Pradier J.M."/>
            <person name="Quevillon E."/>
            <person name="Sharon A."/>
            <person name="Simon A."/>
            <person name="ten Have A."/>
            <person name="Tudzynski B."/>
            <person name="Tudzynski P."/>
            <person name="Wincker P."/>
            <person name="Andrew M."/>
            <person name="Anthouard V."/>
            <person name="Beever R.E."/>
            <person name="Beffa R."/>
            <person name="Benoit I."/>
            <person name="Bouzid O."/>
            <person name="Brault B."/>
            <person name="Chen Z."/>
            <person name="Choquer M."/>
            <person name="Collemare J."/>
            <person name="Cotton P."/>
            <person name="Danchin E.G."/>
            <person name="Da Silva C."/>
            <person name="Gautier A."/>
            <person name="Giraud C."/>
            <person name="Giraud T."/>
            <person name="Gonzalez C."/>
            <person name="Grossetete S."/>
            <person name="Guldener U."/>
            <person name="Henrissat B."/>
            <person name="Howlett B.J."/>
            <person name="Kodira C."/>
            <person name="Kretschmer M."/>
            <person name="Lappartient A."/>
            <person name="Leroch M."/>
            <person name="Levis C."/>
            <person name="Mauceli E."/>
            <person name="Neuveglise C."/>
            <person name="Oeser B."/>
            <person name="Pearson M."/>
            <person name="Poulain J."/>
            <person name="Poussereau N."/>
            <person name="Quesneville H."/>
            <person name="Rascle C."/>
            <person name="Schumacher J."/>
            <person name="Segurens B."/>
            <person name="Sexton A."/>
            <person name="Silva E."/>
            <person name="Sirven C."/>
            <person name="Soanes D.M."/>
            <person name="Talbot N.J."/>
            <person name="Templeton M."/>
            <person name="Yandava C."/>
            <person name="Yarden O."/>
            <person name="Zeng Q."/>
            <person name="Rollins J.A."/>
            <person name="Lebrun M.H."/>
            <person name="Dickman M."/>
        </authorList>
    </citation>
    <scope>NUCLEOTIDE SEQUENCE [LARGE SCALE GENOMIC DNA]</scope>
    <source>
        <strain evidence="3">T4</strain>
    </source>
</reference>
<evidence type="ECO:0000313" key="2">
    <source>
        <dbReference type="EMBL" id="CCD56031.1"/>
    </source>
</evidence>
<dbReference type="EMBL" id="FQ790358">
    <property type="protein sequence ID" value="CCD56031.1"/>
    <property type="molecule type" value="Genomic_DNA"/>
</dbReference>
<organism evidence="2 3">
    <name type="scientific">Botryotinia fuckeliana (strain T4)</name>
    <name type="common">Noble rot fungus</name>
    <name type="synonym">Botrytis cinerea</name>
    <dbReference type="NCBI Taxonomy" id="999810"/>
    <lineage>
        <taxon>Eukaryota</taxon>
        <taxon>Fungi</taxon>
        <taxon>Dikarya</taxon>
        <taxon>Ascomycota</taxon>
        <taxon>Pezizomycotina</taxon>
        <taxon>Leotiomycetes</taxon>
        <taxon>Helotiales</taxon>
        <taxon>Sclerotiniaceae</taxon>
        <taxon>Botrytis</taxon>
    </lineage>
</organism>
<dbReference type="PANTHER" id="PTHR36091">
    <property type="entry name" value="ALTERED INHERITANCE OF MITOCHONDRIA PROTEIN 9, MITOCHONDRIAL"/>
    <property type="match status" value="1"/>
</dbReference>
<dbReference type="InParanoid" id="G2YWN3"/>
<evidence type="ECO:0000313" key="3">
    <source>
        <dbReference type="Proteomes" id="UP000008177"/>
    </source>
</evidence>